<evidence type="ECO:0000256" key="1">
    <source>
        <dbReference type="SAM" id="Phobius"/>
    </source>
</evidence>
<comment type="caution">
    <text evidence="2">The sequence shown here is derived from an EMBL/GenBank/DDBJ whole genome shotgun (WGS) entry which is preliminary data.</text>
</comment>
<organism evidence="2 3">
    <name type="scientific">Mycobacterium kansasii 662</name>
    <dbReference type="NCBI Taxonomy" id="1299326"/>
    <lineage>
        <taxon>Bacteria</taxon>
        <taxon>Bacillati</taxon>
        <taxon>Actinomycetota</taxon>
        <taxon>Actinomycetes</taxon>
        <taxon>Mycobacteriales</taxon>
        <taxon>Mycobacteriaceae</taxon>
        <taxon>Mycobacterium</taxon>
    </lineage>
</organism>
<dbReference type="Proteomes" id="UP000020561">
    <property type="component" value="Unassembled WGS sequence"/>
</dbReference>
<feature type="transmembrane region" description="Helical" evidence="1">
    <location>
        <begin position="22"/>
        <end position="46"/>
    </location>
</feature>
<keyword evidence="1" id="KW-1133">Transmembrane helix</keyword>
<sequence>MVGRNATGVDDTGDGVEGGEDMMLWLAVPLIVAGVASFAVGFVLVTNGTAVAPRRRTDEDPTGIKRAASRVAWPDVFRRMPNSFAVTLDENADRSDRLAAVGSLCVLIAVLAWCIAVLALITTFV</sequence>
<dbReference type="AlphaFoldDB" id="X7ZBE6"/>
<protein>
    <recommendedName>
        <fullName evidence="4">Transmembrane protein</fullName>
    </recommendedName>
</protein>
<evidence type="ECO:0000313" key="3">
    <source>
        <dbReference type="Proteomes" id="UP000020561"/>
    </source>
</evidence>
<evidence type="ECO:0000313" key="2">
    <source>
        <dbReference type="EMBL" id="EUA16852.1"/>
    </source>
</evidence>
<reference evidence="2 3" key="1">
    <citation type="submission" date="2013-12" db="EMBL/GenBank/DDBJ databases">
        <authorList>
            <person name="Brown-Elliot B."/>
            <person name="Wallace R."/>
            <person name="Lenaerts A."/>
            <person name="Ordway D."/>
            <person name="DeGroote M.A."/>
            <person name="Parker T."/>
            <person name="Sizemore C."/>
            <person name="Tallon L.J."/>
            <person name="Sadzewicz L.K."/>
            <person name="Sengamalay N."/>
            <person name="Fraser C.M."/>
            <person name="Hine E."/>
            <person name="Shefchek K.A."/>
            <person name="Das S.P."/>
            <person name="Tettelin H."/>
        </authorList>
    </citation>
    <scope>NUCLEOTIDE SEQUENCE [LARGE SCALE GENOMIC DNA]</scope>
    <source>
        <strain evidence="2 3">662</strain>
    </source>
</reference>
<keyword evidence="1" id="KW-0812">Transmembrane</keyword>
<gene>
    <name evidence="2" type="ORF">I545_3586</name>
</gene>
<proteinExistence type="predicted"/>
<keyword evidence="1" id="KW-0472">Membrane</keyword>
<dbReference type="EMBL" id="JAOA01000005">
    <property type="protein sequence ID" value="EUA16852.1"/>
    <property type="molecule type" value="Genomic_DNA"/>
</dbReference>
<name>X7ZBE6_MYCKA</name>
<evidence type="ECO:0008006" key="4">
    <source>
        <dbReference type="Google" id="ProtNLM"/>
    </source>
</evidence>
<accession>X7ZBE6</accession>
<feature type="transmembrane region" description="Helical" evidence="1">
    <location>
        <begin position="98"/>
        <end position="121"/>
    </location>
</feature>
<dbReference type="PATRIC" id="fig|1299326.3.peg.3440"/>